<comment type="subunit">
    <text evidence="7">Component of the endosomal sorting complex required for transport II (ESCRT-II).</text>
</comment>
<sequence length="396" mass="42909">MERWERWGVGSAEVAAHLAPTEALVARQGGVGMYDGSEKVPDMSCGTLVLTTHRLAYVDDARPLDQSRYVRLALVQQTEHYAGFLKSSPKITLLLRDGREGGAWTCRVCAFENTTSLDGRCALCGVVRASEDVQESVACAACTFLNHPTLPRCELCETPLPKARTGPLAVKLSFRQGGDKPFYAHLRATLLAKAWKTEAARVAAGIDGVISKDTHAAAPAPDAFQDLEALMHQARSMVDLASSLRTQLERRERLLAQDGRTSHDGADSMIHSALVQLGLAAPAVTQDMVQSEAEYHRELARELSHLLLGDATRDGLLAKRKLLALDEVWGFWNRARGTALVSPKVMRAAIAHLPDVAEPPIALRVLSSGLSVLHTPHYDDAVFDARILAPAVSSST</sequence>
<evidence type="ECO:0000256" key="1">
    <source>
        <dbReference type="ARBA" id="ARBA00009697"/>
    </source>
</evidence>
<evidence type="ECO:0000256" key="3">
    <source>
        <dbReference type="ARBA" id="ARBA00022723"/>
    </source>
</evidence>
<keyword evidence="7" id="KW-0963">Cytoplasm</keyword>
<dbReference type="InterPro" id="IPR037855">
    <property type="entry name" value="Vps36"/>
</dbReference>
<dbReference type="InterPro" id="IPR036390">
    <property type="entry name" value="WH_DNA-bd_sf"/>
</dbReference>
<dbReference type="Proteomes" id="UP001217754">
    <property type="component" value="Chromosome 7"/>
</dbReference>
<organism evidence="9 10">
    <name type="scientific">Malassezia japonica</name>
    <dbReference type="NCBI Taxonomy" id="223818"/>
    <lineage>
        <taxon>Eukaryota</taxon>
        <taxon>Fungi</taxon>
        <taxon>Dikarya</taxon>
        <taxon>Basidiomycota</taxon>
        <taxon>Ustilaginomycotina</taxon>
        <taxon>Malasseziomycetes</taxon>
        <taxon>Malasseziales</taxon>
        <taxon>Malasseziaceae</taxon>
        <taxon>Malassezia</taxon>
    </lineage>
</organism>
<comment type="similarity">
    <text evidence="1 7">Belongs to the VPS36 family.</text>
</comment>
<dbReference type="Gene3D" id="1.10.10.10">
    <property type="entry name" value="Winged helix-like DNA-binding domain superfamily/Winged helix DNA-binding domain"/>
    <property type="match status" value="1"/>
</dbReference>
<feature type="domain" description="GLUE N-terminal" evidence="8">
    <location>
        <begin position="8"/>
        <end position="202"/>
    </location>
</feature>
<evidence type="ECO:0000313" key="10">
    <source>
        <dbReference type="Proteomes" id="UP001217754"/>
    </source>
</evidence>
<keyword evidence="5" id="KW-0862">Zinc</keyword>
<evidence type="ECO:0000256" key="2">
    <source>
        <dbReference type="ARBA" id="ARBA00022448"/>
    </source>
</evidence>
<evidence type="ECO:0000313" key="9">
    <source>
        <dbReference type="EMBL" id="WFD40582.1"/>
    </source>
</evidence>
<dbReference type="InterPro" id="IPR021648">
    <property type="entry name" value="GLUE_dom"/>
</dbReference>
<dbReference type="PANTHER" id="PTHR13128:SF12">
    <property type="entry name" value="VACUOLAR PROTEIN-SORTING-ASSOCIATED PROTEIN 36"/>
    <property type="match status" value="1"/>
</dbReference>
<dbReference type="GO" id="GO:0043130">
    <property type="term" value="F:ubiquitin binding"/>
    <property type="evidence" value="ECO:0007669"/>
    <property type="project" value="UniProtKB-UniRule"/>
</dbReference>
<dbReference type="GO" id="GO:0031902">
    <property type="term" value="C:late endosome membrane"/>
    <property type="evidence" value="ECO:0007669"/>
    <property type="project" value="UniProtKB-UniRule"/>
</dbReference>
<reference evidence="9" key="1">
    <citation type="submission" date="2023-03" db="EMBL/GenBank/DDBJ databases">
        <title>Mating type loci evolution in Malassezia.</title>
        <authorList>
            <person name="Coelho M.A."/>
        </authorList>
    </citation>
    <scope>NUCLEOTIDE SEQUENCE</scope>
    <source>
        <strain evidence="9">CBS 9431</strain>
    </source>
</reference>
<dbReference type="GO" id="GO:0032266">
    <property type="term" value="F:phosphatidylinositol-3-phosphate binding"/>
    <property type="evidence" value="ECO:0007669"/>
    <property type="project" value="UniProtKB-UniRule"/>
</dbReference>
<evidence type="ECO:0000256" key="7">
    <source>
        <dbReference type="RuleBase" id="RU367095"/>
    </source>
</evidence>
<keyword evidence="3" id="KW-0479">Metal-binding</keyword>
<dbReference type="InterPro" id="IPR011993">
    <property type="entry name" value="PH-like_dom_sf"/>
</dbReference>
<dbReference type="GO" id="GO:0008270">
    <property type="term" value="F:zinc ion binding"/>
    <property type="evidence" value="ECO:0007669"/>
    <property type="project" value="UniProtKB-KW"/>
</dbReference>
<dbReference type="Gene3D" id="2.30.29.30">
    <property type="entry name" value="Pleckstrin-homology domain (PH domain)/Phosphotyrosine-binding domain (PTB)"/>
    <property type="match status" value="1"/>
</dbReference>
<dbReference type="SUPFAM" id="SSF46785">
    <property type="entry name" value="Winged helix' DNA-binding domain"/>
    <property type="match status" value="1"/>
</dbReference>
<protein>
    <recommendedName>
        <fullName evidence="7">Vacuolar protein-sorting-associated protein 36</fullName>
    </recommendedName>
    <alternativeName>
        <fullName evidence="7">ESCRT-II complex subunit VPS36</fullName>
    </alternativeName>
</protein>
<comment type="subcellular location">
    <subcellularLocation>
        <location evidence="7">Cytoplasm</location>
    </subcellularLocation>
    <subcellularLocation>
        <location evidence="7">Endosome</location>
    </subcellularLocation>
</comment>
<keyword evidence="9" id="KW-0378">Hydrolase</keyword>
<accession>A0AAF0F951</accession>
<dbReference type="GO" id="GO:0000814">
    <property type="term" value="C:ESCRT II complex"/>
    <property type="evidence" value="ECO:0007669"/>
    <property type="project" value="UniProtKB-UniRule"/>
</dbReference>
<dbReference type="Gene3D" id="2.30.30.380">
    <property type="entry name" value="Zn-finger domain of Sec23/24"/>
    <property type="match status" value="1"/>
</dbReference>
<keyword evidence="10" id="KW-1185">Reference proteome</keyword>
<keyword evidence="6 7" id="KW-0653">Protein transport</keyword>
<dbReference type="InterPro" id="IPR040608">
    <property type="entry name" value="Snf8/Vps36"/>
</dbReference>
<dbReference type="InterPro" id="IPR036388">
    <property type="entry name" value="WH-like_DNA-bd_sf"/>
</dbReference>
<evidence type="ECO:0000256" key="4">
    <source>
        <dbReference type="ARBA" id="ARBA00022771"/>
    </source>
</evidence>
<dbReference type="EMBL" id="CP119964">
    <property type="protein sequence ID" value="WFD40582.1"/>
    <property type="molecule type" value="Genomic_DNA"/>
</dbReference>
<dbReference type="PROSITE" id="PS51495">
    <property type="entry name" value="GLUE"/>
    <property type="match status" value="1"/>
</dbReference>
<dbReference type="InterPro" id="IPR001876">
    <property type="entry name" value="Znf_RanBP2"/>
</dbReference>
<dbReference type="Pfam" id="PF04157">
    <property type="entry name" value="EAP30"/>
    <property type="match status" value="1"/>
</dbReference>
<evidence type="ECO:0000256" key="5">
    <source>
        <dbReference type="ARBA" id="ARBA00022833"/>
    </source>
</evidence>
<dbReference type="GO" id="GO:0016787">
    <property type="term" value="F:hydrolase activity"/>
    <property type="evidence" value="ECO:0007669"/>
    <property type="project" value="UniProtKB-KW"/>
</dbReference>
<keyword evidence="7" id="KW-0967">Endosome</keyword>
<keyword evidence="2 7" id="KW-0813">Transport</keyword>
<dbReference type="RefSeq" id="XP_060123479.1">
    <property type="nucleotide sequence ID" value="XM_060267496.1"/>
</dbReference>
<gene>
    <name evidence="9" type="primary">VPS36</name>
    <name evidence="9" type="ORF">MJAP1_003570</name>
</gene>
<proteinExistence type="inferred from homology"/>
<comment type="function">
    <text evidence="7">Component of the ESCRT-II complex (endosomal sorting complex required for transport II), which is required for multivesicular body (MVB) formation and sorting of endosomal cargo proteins into MVBs.</text>
</comment>
<name>A0AAF0F951_9BASI</name>
<dbReference type="PANTHER" id="PTHR13128">
    <property type="entry name" value="VACUOLAR PROTEIN-SORTING-ASSOCIATED PROTEIN 36"/>
    <property type="match status" value="1"/>
</dbReference>
<dbReference type="Pfam" id="PF11605">
    <property type="entry name" value="Vps36_ESCRT-II"/>
    <property type="match status" value="1"/>
</dbReference>
<evidence type="ECO:0000256" key="6">
    <source>
        <dbReference type="ARBA" id="ARBA00022927"/>
    </source>
</evidence>
<dbReference type="SMART" id="SM00547">
    <property type="entry name" value="ZnF_RBZ"/>
    <property type="match status" value="2"/>
</dbReference>
<keyword evidence="4" id="KW-0863">Zinc-finger</keyword>
<dbReference type="GO" id="GO:0043328">
    <property type="term" value="P:protein transport to vacuole involved in ubiquitin-dependent protein catabolic process via the multivesicular body sorting pathway"/>
    <property type="evidence" value="ECO:0007669"/>
    <property type="project" value="UniProtKB-UniRule"/>
</dbReference>
<dbReference type="AlphaFoldDB" id="A0AAF0F951"/>
<dbReference type="Gene3D" id="6.10.140.260">
    <property type="match status" value="1"/>
</dbReference>
<dbReference type="SUPFAM" id="SSF50729">
    <property type="entry name" value="PH domain-like"/>
    <property type="match status" value="2"/>
</dbReference>
<dbReference type="GeneID" id="85227221"/>
<evidence type="ECO:0000259" key="8">
    <source>
        <dbReference type="PROSITE" id="PS51495"/>
    </source>
</evidence>